<keyword evidence="1" id="KW-0812">Transmembrane</keyword>
<evidence type="ECO:0000313" key="3">
    <source>
        <dbReference type="Proteomes" id="UP001231616"/>
    </source>
</evidence>
<dbReference type="RefSeq" id="WP_305894689.1">
    <property type="nucleotide sequence ID" value="NZ_JAUZVZ010000025.1"/>
</dbReference>
<dbReference type="EMBL" id="JAUZVZ010000025">
    <property type="protein sequence ID" value="MDP4537426.1"/>
    <property type="molecule type" value="Genomic_DNA"/>
</dbReference>
<organism evidence="2 3">
    <name type="scientific">Alkalimonas collagenimarina</name>
    <dbReference type="NCBI Taxonomy" id="400390"/>
    <lineage>
        <taxon>Bacteria</taxon>
        <taxon>Pseudomonadati</taxon>
        <taxon>Pseudomonadota</taxon>
        <taxon>Gammaproteobacteria</taxon>
        <taxon>Alkalimonas</taxon>
    </lineage>
</organism>
<keyword evidence="1" id="KW-0472">Membrane</keyword>
<dbReference type="Proteomes" id="UP001231616">
    <property type="component" value="Unassembled WGS sequence"/>
</dbReference>
<feature type="transmembrane region" description="Helical" evidence="1">
    <location>
        <begin position="47"/>
        <end position="62"/>
    </location>
</feature>
<feature type="transmembrane region" description="Helical" evidence="1">
    <location>
        <begin position="69"/>
        <end position="89"/>
    </location>
</feature>
<gene>
    <name evidence="2" type="ORF">Q3O60_14630</name>
</gene>
<keyword evidence="1" id="KW-1133">Transmembrane helix</keyword>
<evidence type="ECO:0000313" key="2">
    <source>
        <dbReference type="EMBL" id="MDP4537426.1"/>
    </source>
</evidence>
<comment type="caution">
    <text evidence="2">The sequence shown here is derived from an EMBL/GenBank/DDBJ whole genome shotgun (WGS) entry which is preliminary data.</text>
</comment>
<name>A0ABT9H278_9GAMM</name>
<keyword evidence="3" id="KW-1185">Reference proteome</keyword>
<dbReference type="PANTHER" id="PTHR34351:SF1">
    <property type="entry name" value="SLR1927 PROTEIN"/>
    <property type="match status" value="1"/>
</dbReference>
<accession>A0ABT9H278</accession>
<dbReference type="PANTHER" id="PTHR34351">
    <property type="entry name" value="SLR1927 PROTEIN-RELATED"/>
    <property type="match status" value="1"/>
</dbReference>
<proteinExistence type="predicted"/>
<protein>
    <submittedName>
        <fullName evidence="2">DUF58 domain-containing protein</fullName>
    </submittedName>
</protein>
<sequence>MSALNWLKTQMKTRFWQRLDRWLLKRHPKPECYQFNHSTLLVFPSRYGFWFLLLLLLLYLLGTNYQNNLVLLLAYLLLSIFLVTIWLAWKNLSGLSVQLTSKQSTFCGTPLQLQLKCSSSHPVVALDFICEQQKVTFNGTSEKCQLTLPVVRRGCFPLPRIQLISYFPFGLIRCWSYLPSQGEYWVFPTPLEPRQQANQIEAEQDGQQQPQLPDQLKLYQSGDSVRHLYWKRLARQPHAPVVRAAEQQITPDPRWVVIPELKGPALEQALSEACHQMLHLEQAGISYGLKTPGSQIALGSGALHLQQCLQRLALC</sequence>
<evidence type="ECO:0000256" key="1">
    <source>
        <dbReference type="SAM" id="Phobius"/>
    </source>
</evidence>
<reference evidence="2 3" key="1">
    <citation type="submission" date="2023-08" db="EMBL/GenBank/DDBJ databases">
        <authorList>
            <person name="Joshi A."/>
            <person name="Thite S."/>
        </authorList>
    </citation>
    <scope>NUCLEOTIDE SEQUENCE [LARGE SCALE GENOMIC DNA]</scope>
    <source>
        <strain evidence="2 3">AC40</strain>
    </source>
</reference>